<evidence type="ECO:0000313" key="2">
    <source>
        <dbReference type="Proteomes" id="UP000813444"/>
    </source>
</evidence>
<dbReference type="AlphaFoldDB" id="A0A8K0T5Z0"/>
<sequence>MVHRAETKGPKGVSWECLGLPPVCGGGGGCPGTVPCLPPTNHLDVGGGRGQTPASWWHRRSSAAGQLASRMNQQHETRQWERPASLLVGFHGHARQTVPLSSQQQALLAQDRQESAIERLGILYIGTGQSGGIAAGLVRRNCRSLARRFLSSSSLLWWVLCGSRRRTNRHRLGWLCTPRRLCSYGTATGARPQPCRSLLVMCSSDGRLGQASGKNHIGTASHSGPIKPSIPCIRRFHRLMTMTATWTRPPDAGEARRGGKQDARLRTCRPETQAREVKKIAQGHLPRLQREGGTSSGDVVSLGARTEMTWERASRGTQTSGPVEVLGNVWASDGSENSAAFQLSLKWGHRLAGIVANTGGLGIVPC</sequence>
<dbReference type="PROSITE" id="PS51257">
    <property type="entry name" value="PROKAR_LIPOPROTEIN"/>
    <property type="match status" value="1"/>
</dbReference>
<organism evidence="1 2">
    <name type="scientific">Stachybotrys elegans</name>
    <dbReference type="NCBI Taxonomy" id="80388"/>
    <lineage>
        <taxon>Eukaryota</taxon>
        <taxon>Fungi</taxon>
        <taxon>Dikarya</taxon>
        <taxon>Ascomycota</taxon>
        <taxon>Pezizomycotina</taxon>
        <taxon>Sordariomycetes</taxon>
        <taxon>Hypocreomycetidae</taxon>
        <taxon>Hypocreales</taxon>
        <taxon>Stachybotryaceae</taxon>
        <taxon>Stachybotrys</taxon>
    </lineage>
</organism>
<name>A0A8K0T5Z0_9HYPO</name>
<dbReference type="EMBL" id="JAGPNK010000001">
    <property type="protein sequence ID" value="KAH7328712.1"/>
    <property type="molecule type" value="Genomic_DNA"/>
</dbReference>
<evidence type="ECO:0000313" key="1">
    <source>
        <dbReference type="EMBL" id="KAH7328712.1"/>
    </source>
</evidence>
<keyword evidence="2" id="KW-1185">Reference proteome</keyword>
<comment type="caution">
    <text evidence="1">The sequence shown here is derived from an EMBL/GenBank/DDBJ whole genome shotgun (WGS) entry which is preliminary data.</text>
</comment>
<gene>
    <name evidence="1" type="ORF">B0I35DRAFT_25188</name>
</gene>
<reference evidence="1" key="1">
    <citation type="journal article" date="2021" name="Nat. Commun.">
        <title>Genetic determinants of endophytism in the Arabidopsis root mycobiome.</title>
        <authorList>
            <person name="Mesny F."/>
            <person name="Miyauchi S."/>
            <person name="Thiergart T."/>
            <person name="Pickel B."/>
            <person name="Atanasova L."/>
            <person name="Karlsson M."/>
            <person name="Huettel B."/>
            <person name="Barry K.W."/>
            <person name="Haridas S."/>
            <person name="Chen C."/>
            <person name="Bauer D."/>
            <person name="Andreopoulos W."/>
            <person name="Pangilinan J."/>
            <person name="LaButti K."/>
            <person name="Riley R."/>
            <person name="Lipzen A."/>
            <person name="Clum A."/>
            <person name="Drula E."/>
            <person name="Henrissat B."/>
            <person name="Kohler A."/>
            <person name="Grigoriev I.V."/>
            <person name="Martin F.M."/>
            <person name="Hacquard S."/>
        </authorList>
    </citation>
    <scope>NUCLEOTIDE SEQUENCE</scope>
    <source>
        <strain evidence="1">MPI-CAGE-CH-0235</strain>
    </source>
</reference>
<proteinExistence type="predicted"/>
<dbReference type="Proteomes" id="UP000813444">
    <property type="component" value="Unassembled WGS sequence"/>
</dbReference>
<protein>
    <submittedName>
        <fullName evidence="1">Uncharacterized protein</fullName>
    </submittedName>
</protein>
<accession>A0A8K0T5Z0</accession>